<keyword evidence="9" id="KW-1185">Reference proteome</keyword>
<name>A0ABR3W730_9PEZI</name>
<comment type="subcellular location">
    <subcellularLocation>
        <location evidence="2">Chromosome</location>
        <location evidence="2">Centromere</location>
    </subcellularLocation>
    <subcellularLocation>
        <location evidence="1">Nucleus</location>
    </subcellularLocation>
</comment>
<dbReference type="Pfam" id="PF07778">
    <property type="entry name" value="CENP-I"/>
    <property type="match status" value="1"/>
</dbReference>
<evidence type="ECO:0000256" key="3">
    <source>
        <dbReference type="ARBA" id="ARBA00005470"/>
    </source>
</evidence>
<comment type="caution">
    <text evidence="8">The sequence shown here is derived from an EMBL/GenBank/DDBJ whole genome shotgun (WGS) entry which is preliminary data.</text>
</comment>
<keyword evidence="4" id="KW-0158">Chromosome</keyword>
<evidence type="ECO:0000313" key="8">
    <source>
        <dbReference type="EMBL" id="KAL1854775.1"/>
    </source>
</evidence>
<comment type="similarity">
    <text evidence="3">Belongs to the CENP-I/CTF3 family.</text>
</comment>
<dbReference type="PANTHER" id="PTHR48208:SF2">
    <property type="entry name" value="CENTROMERE PROTEIN I"/>
    <property type="match status" value="1"/>
</dbReference>
<gene>
    <name evidence="8" type="ORF">Daus18300_011371</name>
</gene>
<evidence type="ECO:0000256" key="4">
    <source>
        <dbReference type="ARBA" id="ARBA00022454"/>
    </source>
</evidence>
<evidence type="ECO:0000256" key="2">
    <source>
        <dbReference type="ARBA" id="ARBA00004584"/>
    </source>
</evidence>
<dbReference type="Proteomes" id="UP001583177">
    <property type="component" value="Unassembled WGS sequence"/>
</dbReference>
<evidence type="ECO:0008006" key="10">
    <source>
        <dbReference type="Google" id="ProtNLM"/>
    </source>
</evidence>
<evidence type="ECO:0000256" key="1">
    <source>
        <dbReference type="ARBA" id="ARBA00004123"/>
    </source>
</evidence>
<keyword evidence="6" id="KW-0137">Centromere</keyword>
<feature type="region of interest" description="Disordered" evidence="7">
    <location>
        <begin position="252"/>
        <end position="271"/>
    </location>
</feature>
<protein>
    <recommendedName>
        <fullName evidence="10">Mis6 domain-containing protein</fullName>
    </recommendedName>
</protein>
<dbReference type="CDD" id="cd22647">
    <property type="entry name" value="CTF3_NTD_HEAT"/>
    <property type="match status" value="1"/>
</dbReference>
<organism evidence="8 9">
    <name type="scientific">Diaporthe australafricana</name>
    <dbReference type="NCBI Taxonomy" id="127596"/>
    <lineage>
        <taxon>Eukaryota</taxon>
        <taxon>Fungi</taxon>
        <taxon>Dikarya</taxon>
        <taxon>Ascomycota</taxon>
        <taxon>Pezizomycotina</taxon>
        <taxon>Sordariomycetes</taxon>
        <taxon>Sordariomycetidae</taxon>
        <taxon>Diaporthales</taxon>
        <taxon>Diaporthaceae</taxon>
        <taxon>Diaporthe</taxon>
    </lineage>
</organism>
<evidence type="ECO:0000256" key="7">
    <source>
        <dbReference type="SAM" id="MobiDB-lite"/>
    </source>
</evidence>
<evidence type="ECO:0000256" key="6">
    <source>
        <dbReference type="ARBA" id="ARBA00023328"/>
    </source>
</evidence>
<sequence length="709" mass="78166">MDAEYKTRTRSLIDDVVEASKVPAKRRVVDVKPKVAELASVVYSQGVLPDELLDLINLIVSPAHLDQGSLNSIIKNLYPAGKVSEDVILKIVGSLGLGEIRPSLTLQSSLLNWVIQVYHVLEIKAQAVLSRAYSVLFNLLDVSATRPQLFHILAIITRRKHVQHYRIQALLNLSRQAGNDRHLQGLLRVYRNYYPEIIVGNTGKGSAFKLPDPEWRERLSEIQKMHRELQQSSLQGPRDGFKTNQQLLAGSKAGRSGGLPHVQTSNAHEKSVTLEEIDSAESLAANLEKVELPDHLVAVMIDPLLQKFMMLRPDLNLKRASAWMDVQIAEILSGEADERVIEETLRIILEYARTTKDISPFFTGLVKLVNLRLHLKADTKIHDVLAYAPLLDPEDFTILTSTLQTAVLDGSTESQLDLLELLTNLLRRWNVILLTNEADIPKHASESVARLVSHANQLSLTLLQTSPTEHTALRVLDFYERAAHVYSNGTLLRSLQITIPPVALVYTLQFTASLATAARLCGVLAGYKQAFAAYMSNAAKGLGPQYDKQQVNTFNGFLMDMCNCLWRGKAFATRDAHARGCAVDAAAVVPALAAYVAALSGGGGGKGGDSMALASLFTMSYSPLLCLQAAAHVRRLEDREDEDVVLRARHAGPVTAKSLAGLARRGGLELAWQDYRLGVLRYLEERGFGGISELMYSTMRNLLDARAKA</sequence>
<evidence type="ECO:0000256" key="5">
    <source>
        <dbReference type="ARBA" id="ARBA00023242"/>
    </source>
</evidence>
<dbReference type="InterPro" id="IPR012485">
    <property type="entry name" value="CENP-I"/>
</dbReference>
<accession>A0ABR3W730</accession>
<reference evidence="8 9" key="1">
    <citation type="journal article" date="2024" name="IMA Fungus">
        <title>IMA Genome - F19 : A genome assembly and annotation guide to empower mycologists, including annotated draft genome sequences of Ceratocystis pirilliformis, Diaporthe australafricana, Fusarium ophioides, Paecilomyces lecythidis, and Sporothrix stenoceras.</title>
        <authorList>
            <person name="Aylward J."/>
            <person name="Wilson A.M."/>
            <person name="Visagie C.M."/>
            <person name="Spraker J."/>
            <person name="Barnes I."/>
            <person name="Buitendag C."/>
            <person name="Ceriani C."/>
            <person name="Del Mar Angel L."/>
            <person name="du Plessis D."/>
            <person name="Fuchs T."/>
            <person name="Gasser K."/>
            <person name="Kramer D."/>
            <person name="Li W."/>
            <person name="Munsamy K."/>
            <person name="Piso A."/>
            <person name="Price J.L."/>
            <person name="Sonnekus B."/>
            <person name="Thomas C."/>
            <person name="van der Nest A."/>
            <person name="van Dijk A."/>
            <person name="van Heerden A."/>
            <person name="van Vuuren N."/>
            <person name="Yilmaz N."/>
            <person name="Duong T.A."/>
            <person name="van der Merwe N.A."/>
            <person name="Wingfield M.J."/>
            <person name="Wingfield B.D."/>
        </authorList>
    </citation>
    <scope>NUCLEOTIDE SEQUENCE [LARGE SCALE GENOMIC DNA]</scope>
    <source>
        <strain evidence="8 9">CMW 18300</strain>
    </source>
</reference>
<dbReference type="PANTHER" id="PTHR48208">
    <property type="entry name" value="CENTROMERE PROTEIN I"/>
    <property type="match status" value="1"/>
</dbReference>
<dbReference type="EMBL" id="JAWRVE010000137">
    <property type="protein sequence ID" value="KAL1854775.1"/>
    <property type="molecule type" value="Genomic_DNA"/>
</dbReference>
<evidence type="ECO:0000313" key="9">
    <source>
        <dbReference type="Proteomes" id="UP001583177"/>
    </source>
</evidence>
<proteinExistence type="inferred from homology"/>
<keyword evidence="5" id="KW-0539">Nucleus</keyword>